<feature type="compositionally biased region" description="Low complexity" evidence="1">
    <location>
        <begin position="200"/>
        <end position="222"/>
    </location>
</feature>
<evidence type="ECO:0000256" key="2">
    <source>
        <dbReference type="SAM" id="Phobius"/>
    </source>
</evidence>
<evidence type="ECO:0000313" key="3">
    <source>
        <dbReference type="EMBL" id="SDQ55177.1"/>
    </source>
</evidence>
<sequence>MAEDSSAEDKPKLLGLNGAQTIASALAAVTSAFAGSFLGVAGTLIGAALGSVIATVAAAIYARTLSSAAVAARKTLPVPRLRGLRNGGLPASDDGTERAGVPSAVADFKAKLTARRFTPRTWVKIGVVSAASFLIAMAGITMIELGTSKPISALVASSTSSTPAAEQQTTLGRVLTGTAAPAEDGSETTEPGEAEPGQVDDGAGQTGTTGETSGDTSGTDGSAMVEDPATDQTDGTGPVETVPEPVPAPGSETGEVAEPEVVTDSGAGQQDAGQEAVPDDSGAVDPAPVDSGLTEGDQTGTEQ</sequence>
<organism evidence="3 4">
    <name type="scientific">Crystallibacter crystallopoietes</name>
    <dbReference type="NCBI Taxonomy" id="37928"/>
    <lineage>
        <taxon>Bacteria</taxon>
        <taxon>Bacillati</taxon>
        <taxon>Actinomycetota</taxon>
        <taxon>Actinomycetes</taxon>
        <taxon>Micrococcales</taxon>
        <taxon>Micrococcaceae</taxon>
        <taxon>Crystallibacter</taxon>
    </lineage>
</organism>
<dbReference type="RefSeq" id="WP_074699927.1">
    <property type="nucleotide sequence ID" value="NZ_CP018863.1"/>
</dbReference>
<reference evidence="3 4" key="1">
    <citation type="submission" date="2016-10" db="EMBL/GenBank/DDBJ databases">
        <authorList>
            <person name="de Groot N.N."/>
        </authorList>
    </citation>
    <scope>NUCLEOTIDE SEQUENCE [LARGE SCALE GENOMIC DNA]</scope>
    <source>
        <strain evidence="3 4">DSM 20117</strain>
    </source>
</reference>
<keyword evidence="2" id="KW-0472">Membrane</keyword>
<dbReference type="KEGG" id="acry:AC20117_09555"/>
<evidence type="ECO:0000256" key="1">
    <source>
        <dbReference type="SAM" id="MobiDB-lite"/>
    </source>
</evidence>
<accession>A0A1H1BTD3</accession>
<feature type="transmembrane region" description="Helical" evidence="2">
    <location>
        <begin position="121"/>
        <end position="143"/>
    </location>
</feature>
<dbReference type="AlphaFoldDB" id="A0A1H1BTD3"/>
<feature type="region of interest" description="Disordered" evidence="1">
    <location>
        <begin position="180"/>
        <end position="303"/>
    </location>
</feature>
<name>A0A1H1BTD3_9MICC</name>
<keyword evidence="2" id="KW-1133">Transmembrane helix</keyword>
<dbReference type="OrthoDB" id="3298267at2"/>
<feature type="transmembrane region" description="Helical" evidence="2">
    <location>
        <begin position="47"/>
        <end position="72"/>
    </location>
</feature>
<gene>
    <name evidence="3" type="ORF">SAMN04489742_1560</name>
</gene>
<dbReference type="STRING" id="37928.SAMN04489742_1560"/>
<keyword evidence="4" id="KW-1185">Reference proteome</keyword>
<protein>
    <submittedName>
        <fullName evidence="3">Uncharacterized protein</fullName>
    </submittedName>
</protein>
<evidence type="ECO:0000313" key="4">
    <source>
        <dbReference type="Proteomes" id="UP000181917"/>
    </source>
</evidence>
<proteinExistence type="predicted"/>
<feature type="compositionally biased region" description="Acidic residues" evidence="1">
    <location>
        <begin position="184"/>
        <end position="193"/>
    </location>
</feature>
<feature type="transmembrane region" description="Helical" evidence="2">
    <location>
        <begin position="21"/>
        <end position="41"/>
    </location>
</feature>
<keyword evidence="2" id="KW-0812">Transmembrane</keyword>
<dbReference type="Proteomes" id="UP000181917">
    <property type="component" value="Unassembled WGS sequence"/>
</dbReference>
<dbReference type="EMBL" id="FNKH01000002">
    <property type="protein sequence ID" value="SDQ55177.1"/>
    <property type="molecule type" value="Genomic_DNA"/>
</dbReference>